<reference evidence="6 7" key="1">
    <citation type="journal article" date="2013" name="Genome Announc.">
        <title>Complete Genome Sequence of the Thermophilic and Facultatively Chemolithoautotrophic Sulfate Reducer Archaeoglobus sulfaticallidus Strain PM70-1T.</title>
        <authorList>
            <person name="Stokke R."/>
            <person name="Hocking W.P."/>
            <person name="Steinsbu B.O."/>
            <person name="Steen I.H."/>
        </authorList>
    </citation>
    <scope>NUCLEOTIDE SEQUENCE [LARGE SCALE GENOMIC DNA]</scope>
    <source>
        <strain evidence="6">PM70-1</strain>
    </source>
</reference>
<dbReference type="Gene3D" id="3.20.170.30">
    <property type="match status" value="1"/>
</dbReference>
<evidence type="ECO:0000256" key="2">
    <source>
        <dbReference type="ARBA" id="ARBA00022679"/>
    </source>
</evidence>
<dbReference type="RefSeq" id="WP_015590481.1">
    <property type="nucleotide sequence ID" value="NC_021169.1"/>
</dbReference>
<proteinExistence type="inferred from homology"/>
<dbReference type="PANTHER" id="PTHR12684:SF2">
    <property type="entry name" value="TRNA 2'-PHOSPHOTRANSFERASE 1"/>
    <property type="match status" value="1"/>
</dbReference>
<dbReference type="SUPFAM" id="SSF56399">
    <property type="entry name" value="ADP-ribosylation"/>
    <property type="match status" value="1"/>
</dbReference>
<keyword evidence="3 5" id="KW-0520">NAD</keyword>
<organism evidence="6 7">
    <name type="scientific">Archaeoglobus sulfaticallidus PM70-1</name>
    <dbReference type="NCBI Taxonomy" id="387631"/>
    <lineage>
        <taxon>Archaea</taxon>
        <taxon>Methanobacteriati</taxon>
        <taxon>Methanobacteriota</taxon>
        <taxon>Archaeoglobi</taxon>
        <taxon>Archaeoglobales</taxon>
        <taxon>Archaeoglobaceae</taxon>
        <taxon>Archaeoglobus</taxon>
    </lineage>
</organism>
<dbReference type="InterPro" id="IPR022928">
    <property type="entry name" value="RNA_2'-PTrans_KptA"/>
</dbReference>
<dbReference type="EMBL" id="CP005290">
    <property type="protein sequence ID" value="AGK60883.1"/>
    <property type="molecule type" value="Genomic_DNA"/>
</dbReference>
<comment type="similarity">
    <text evidence="1 5">Belongs to the KptA/TPT1 family.</text>
</comment>
<dbReference type="GeneID" id="15392517"/>
<evidence type="ECO:0000313" key="7">
    <source>
        <dbReference type="Proteomes" id="UP000013307"/>
    </source>
</evidence>
<dbReference type="PANTHER" id="PTHR12684">
    <property type="entry name" value="PUTATIVE PHOSPHOTRANSFERASE"/>
    <property type="match status" value="1"/>
</dbReference>
<keyword evidence="2 5" id="KW-0808">Transferase</keyword>
<dbReference type="Pfam" id="PF01885">
    <property type="entry name" value="PTS_2-RNA"/>
    <property type="match status" value="1"/>
</dbReference>
<keyword evidence="7" id="KW-1185">Reference proteome</keyword>
<evidence type="ECO:0000256" key="3">
    <source>
        <dbReference type="ARBA" id="ARBA00023027"/>
    </source>
</evidence>
<dbReference type="HOGENOM" id="CLU_052998_4_1_2"/>
<dbReference type="NCBIfam" id="NF002015">
    <property type="entry name" value="PRK00819.1-5"/>
    <property type="match status" value="1"/>
</dbReference>
<evidence type="ECO:0000256" key="5">
    <source>
        <dbReference type="HAMAP-Rule" id="MF_00299"/>
    </source>
</evidence>
<name>N0BCZ2_9EURY</name>
<evidence type="ECO:0000256" key="1">
    <source>
        <dbReference type="ARBA" id="ARBA00009836"/>
    </source>
</evidence>
<dbReference type="InterPro" id="IPR042080">
    <property type="entry name" value="RNA_2'-PTrans_N"/>
</dbReference>
<dbReference type="OrthoDB" id="24376at2157"/>
<dbReference type="InterPro" id="IPR002745">
    <property type="entry name" value="Ptrans_KptA/Tpt1"/>
</dbReference>
<accession>N0BCZ2</accession>
<dbReference type="EC" id="2.7.1.-" evidence="5"/>
<evidence type="ECO:0000313" key="6">
    <source>
        <dbReference type="EMBL" id="AGK60883.1"/>
    </source>
</evidence>
<dbReference type="eggNOG" id="arCOG04063">
    <property type="taxonomic scope" value="Archaea"/>
</dbReference>
<dbReference type="KEGG" id="ast:Asulf_00876"/>
<dbReference type="Gene3D" id="1.10.10.970">
    <property type="entry name" value="RNA 2'-phosphotransferase, Tpt1/KptA family, N-terminal domain"/>
    <property type="match status" value="1"/>
</dbReference>
<dbReference type="GO" id="GO:0003950">
    <property type="term" value="F:NAD+ poly-ADP-ribosyltransferase activity"/>
    <property type="evidence" value="ECO:0007669"/>
    <property type="project" value="InterPro"/>
</dbReference>
<dbReference type="InterPro" id="IPR042081">
    <property type="entry name" value="RNA_2'-PTrans_C"/>
</dbReference>
<dbReference type="STRING" id="387631.Asulf_00876"/>
<dbReference type="AlphaFoldDB" id="N0BCZ2"/>
<dbReference type="HAMAP" id="MF_00299">
    <property type="entry name" value="KptA"/>
    <property type="match status" value="1"/>
</dbReference>
<gene>
    <name evidence="5" type="primary">kptA</name>
    <name evidence="6" type="ORF">Asulf_00876</name>
</gene>
<sequence length="214" mass="24998">MEDIRFCPEHGYYRGERCDRCNHKGELILDKVKVEKLGRFISGILRHFPDRFGLEMDENGWVDFEKLSKVVSRKYRWANKWLIKAIVYSDKKGRYELSDGKIRARYGHSVDVKLNDYEEAENDVLYYGTSEEEAHRLLEIGIKPVNQKFVHLSTTIDKGIEVALLRTDEPIILMVDAKKARTAGIKFLKANNHIVLSEEIPPEFIKIIEIEKEE</sequence>
<dbReference type="GO" id="GO:0000215">
    <property type="term" value="F:tRNA 2'-phosphotransferase activity"/>
    <property type="evidence" value="ECO:0007669"/>
    <property type="project" value="TreeGrafter"/>
</dbReference>
<dbReference type="Proteomes" id="UP000013307">
    <property type="component" value="Chromosome"/>
</dbReference>
<evidence type="ECO:0000256" key="4">
    <source>
        <dbReference type="ARBA" id="ARBA00025212"/>
    </source>
</evidence>
<comment type="function">
    <text evidence="4 5">Removes the 2'-phosphate from RNA via an intermediate in which the phosphate is ADP-ribosylated by NAD followed by a presumed transesterification to release the RNA and generate ADP-ribose 1''-2''-cyclic phosphate (APPR&gt;P). May function as an ADP-ribosylase.</text>
</comment>
<dbReference type="GO" id="GO:0006388">
    <property type="term" value="P:tRNA splicing, via endonucleolytic cleavage and ligation"/>
    <property type="evidence" value="ECO:0007669"/>
    <property type="project" value="UniProtKB-UniRule"/>
</dbReference>
<protein>
    <recommendedName>
        <fullName evidence="5">Probable RNA 2'-phosphotransferase</fullName>
        <ecNumber evidence="5">2.7.1.-</ecNumber>
    </recommendedName>
</protein>